<dbReference type="InterPro" id="IPR001164">
    <property type="entry name" value="ArfGAP_dom"/>
</dbReference>
<dbReference type="InterPro" id="IPR044820">
    <property type="entry name" value="AGD14-like"/>
</dbReference>
<dbReference type="PANTHER" id="PTHR46085:SF3">
    <property type="entry name" value="ARF GTPASE ACTIVATING PROTEIN"/>
    <property type="match status" value="1"/>
</dbReference>
<keyword evidence="1" id="KW-0479">Metal-binding</keyword>
<dbReference type="InterPro" id="IPR037278">
    <property type="entry name" value="ARFGAP/RecO"/>
</dbReference>
<evidence type="ECO:0000256" key="2">
    <source>
        <dbReference type="SAM" id="MobiDB-lite"/>
    </source>
</evidence>
<dbReference type="Gene3D" id="1.10.220.150">
    <property type="entry name" value="Arf GTPase activating protein"/>
    <property type="match status" value="1"/>
</dbReference>
<comment type="caution">
    <text evidence="4">The sequence shown here is derived from an EMBL/GenBank/DDBJ whole genome shotgun (WGS) entry which is preliminary data.</text>
</comment>
<accession>A0ABQ7J5V7</accession>
<feature type="region of interest" description="Disordered" evidence="2">
    <location>
        <begin position="130"/>
        <end position="207"/>
    </location>
</feature>
<name>A0ABQ7J5V7_9APIC</name>
<dbReference type="InterPro" id="IPR038508">
    <property type="entry name" value="ArfGAP_dom_sf"/>
</dbReference>
<evidence type="ECO:0000259" key="3">
    <source>
        <dbReference type="PROSITE" id="PS50115"/>
    </source>
</evidence>
<dbReference type="SUPFAM" id="SSF57863">
    <property type="entry name" value="ArfGap/RecO-like zinc finger"/>
    <property type="match status" value="1"/>
</dbReference>
<dbReference type="PANTHER" id="PTHR46085">
    <property type="entry name" value="ARFGAP/RECO-RELATED"/>
    <property type="match status" value="1"/>
</dbReference>
<dbReference type="SMART" id="SM00105">
    <property type="entry name" value="ArfGap"/>
    <property type="match status" value="1"/>
</dbReference>
<gene>
    <name evidence="4" type="ORF">IE077_000077</name>
</gene>
<keyword evidence="1" id="KW-0863">Zinc-finger</keyword>
<keyword evidence="5" id="KW-1185">Reference proteome</keyword>
<feature type="domain" description="Arf-GAP" evidence="3">
    <location>
        <begin position="12"/>
        <end position="132"/>
    </location>
</feature>
<dbReference type="Proteomes" id="UP000823046">
    <property type="component" value="Unassembled WGS sequence"/>
</dbReference>
<dbReference type="Pfam" id="PF01412">
    <property type="entry name" value="ArfGap"/>
    <property type="match status" value="1"/>
</dbReference>
<evidence type="ECO:0000313" key="5">
    <source>
        <dbReference type="Proteomes" id="UP000823046"/>
    </source>
</evidence>
<proteinExistence type="predicted"/>
<dbReference type="EMBL" id="JADAQX010000786">
    <property type="protein sequence ID" value="KAF8819379.1"/>
    <property type="molecule type" value="Genomic_DNA"/>
</dbReference>
<keyword evidence="1" id="KW-0862">Zinc</keyword>
<dbReference type="PRINTS" id="PR00405">
    <property type="entry name" value="REVINTRACTNG"/>
</dbReference>
<evidence type="ECO:0000256" key="1">
    <source>
        <dbReference type="PROSITE-ProRule" id="PRU00288"/>
    </source>
</evidence>
<sequence length="394" mass="44202">MSKRRVAESDYVGRIRLLQRDNIWEKRCADCRDGSPIYVCMDYMSFVCTVCSGIHREFGHKVKGISISKWTADEVSQIEKNGGNKKCRDKYLARWTAEELPEPAAEAVADIRNFLKLKYVEQKWINTESDASPSSKEKLKKKSEAPTKKALSQLAKTIDETASEASYPSGIPKKSSEQSSRKNKGAAMNGDISRDSPHFEGVPFQESYPMNGAHNSSYLPAQMVYPSPIETGAFYGFPEVQPPPPPSPLYGNKPRPRMSVPPSTMPAYPYQPPLNSVQQRHFYQLLPSSLPSYLHSPTSHQPLAPLQYSPPRPTPSVGELMSIFQPYSQYVSRTPMVDRNPFRENTELNSMPSTLPYSGMAPPMRQQPSYMMPVQPVMGMVSPGYSSRMNPFAN</sequence>
<dbReference type="PROSITE" id="PS50115">
    <property type="entry name" value="ARFGAP"/>
    <property type="match status" value="1"/>
</dbReference>
<dbReference type="CDD" id="cd08838">
    <property type="entry name" value="ArfGap_AGFG"/>
    <property type="match status" value="1"/>
</dbReference>
<evidence type="ECO:0000313" key="4">
    <source>
        <dbReference type="EMBL" id="KAF8819379.1"/>
    </source>
</evidence>
<organism evidence="4 5">
    <name type="scientific">Cardiosporidium cionae</name>
    <dbReference type="NCBI Taxonomy" id="476202"/>
    <lineage>
        <taxon>Eukaryota</taxon>
        <taxon>Sar</taxon>
        <taxon>Alveolata</taxon>
        <taxon>Apicomplexa</taxon>
        <taxon>Aconoidasida</taxon>
        <taxon>Nephromycida</taxon>
        <taxon>Cardiosporidium</taxon>
    </lineage>
</organism>
<reference evidence="4 5" key="1">
    <citation type="journal article" date="2020" name="bioRxiv">
        <title>Metabolic contributions of an alphaproteobacterial endosymbiont in the apicomplexan Cardiosporidium cionae.</title>
        <authorList>
            <person name="Hunter E.S."/>
            <person name="Paight C.J."/>
            <person name="Lane C.E."/>
        </authorList>
    </citation>
    <scope>NUCLEOTIDE SEQUENCE [LARGE SCALE GENOMIC DNA]</scope>
    <source>
        <strain evidence="4">ESH_2018</strain>
    </source>
</reference>
<feature type="region of interest" description="Disordered" evidence="2">
    <location>
        <begin position="245"/>
        <end position="267"/>
    </location>
</feature>
<protein>
    <recommendedName>
        <fullName evidence="3">Arf-GAP domain-containing protein</fullName>
    </recommendedName>
</protein>